<dbReference type="AlphaFoldDB" id="A0A839K5Q8"/>
<reference evidence="3 4" key="1">
    <citation type="submission" date="2020-07" db="EMBL/GenBank/DDBJ databases">
        <title>Characterization and genome sequencing of isolate MD1, a novel member within the family Lachnospiraceae.</title>
        <authorList>
            <person name="Rettenmaier R."/>
            <person name="Di Bello L."/>
            <person name="Zinser C."/>
            <person name="Scheitz K."/>
            <person name="Liebl W."/>
            <person name="Zverlov V."/>
        </authorList>
    </citation>
    <scope>NUCLEOTIDE SEQUENCE [LARGE SCALE GENOMIC DNA]</scope>
    <source>
        <strain evidence="3 4">MD1</strain>
    </source>
</reference>
<feature type="chain" id="PRO_5033060602" evidence="1">
    <location>
        <begin position="23"/>
        <end position="562"/>
    </location>
</feature>
<dbReference type="RefSeq" id="WP_228353980.1">
    <property type="nucleotide sequence ID" value="NZ_JACEGA010000001.1"/>
</dbReference>
<evidence type="ECO:0000313" key="4">
    <source>
        <dbReference type="Proteomes" id="UP000574276"/>
    </source>
</evidence>
<accession>A0A839K5Q8</accession>
<name>A0A839K5Q8_9FIRM</name>
<dbReference type="EMBL" id="JACEGA010000001">
    <property type="protein sequence ID" value="MBB2184399.1"/>
    <property type="molecule type" value="Genomic_DNA"/>
</dbReference>
<organism evidence="3 4">
    <name type="scientific">Variimorphobacter saccharofermentans</name>
    <dbReference type="NCBI Taxonomy" id="2755051"/>
    <lineage>
        <taxon>Bacteria</taxon>
        <taxon>Bacillati</taxon>
        <taxon>Bacillota</taxon>
        <taxon>Clostridia</taxon>
        <taxon>Lachnospirales</taxon>
        <taxon>Lachnospiraceae</taxon>
        <taxon>Variimorphobacter</taxon>
    </lineage>
</organism>
<dbReference type="InterPro" id="IPR021729">
    <property type="entry name" value="DUF3298"/>
</dbReference>
<dbReference type="PANTHER" id="PTHR37841">
    <property type="entry name" value="GLR2918 PROTEIN"/>
    <property type="match status" value="1"/>
</dbReference>
<dbReference type="InterPro" id="IPR037126">
    <property type="entry name" value="PdaC/RsiV-like_sf"/>
</dbReference>
<evidence type="ECO:0000256" key="1">
    <source>
        <dbReference type="SAM" id="SignalP"/>
    </source>
</evidence>
<keyword evidence="1" id="KW-0732">Signal</keyword>
<evidence type="ECO:0000313" key="3">
    <source>
        <dbReference type="EMBL" id="MBB2184399.1"/>
    </source>
</evidence>
<keyword evidence="4" id="KW-1185">Reference proteome</keyword>
<feature type="domain" description="DUF3298" evidence="2">
    <location>
        <begin position="468"/>
        <end position="545"/>
    </location>
</feature>
<dbReference type="Proteomes" id="UP000574276">
    <property type="component" value="Unassembled WGS sequence"/>
</dbReference>
<dbReference type="Pfam" id="PF14903">
    <property type="entry name" value="WG_beta_rep"/>
    <property type="match status" value="2"/>
</dbReference>
<dbReference type="Gene3D" id="3.30.565.40">
    <property type="entry name" value="Fervidobacterium nodosum Rt17-B1 like"/>
    <property type="match status" value="1"/>
</dbReference>
<dbReference type="Pfam" id="PF11738">
    <property type="entry name" value="DUF3298"/>
    <property type="match status" value="1"/>
</dbReference>
<dbReference type="PANTHER" id="PTHR37841:SF1">
    <property type="entry name" value="DUF3298 DOMAIN-CONTAINING PROTEIN"/>
    <property type="match status" value="1"/>
</dbReference>
<protein>
    <submittedName>
        <fullName evidence="3">WG repeat-containing protein</fullName>
    </submittedName>
</protein>
<evidence type="ECO:0000259" key="2">
    <source>
        <dbReference type="Pfam" id="PF11738"/>
    </source>
</evidence>
<dbReference type="Gene3D" id="3.90.640.20">
    <property type="entry name" value="Heat-shock cognate protein, ATPase"/>
    <property type="match status" value="1"/>
</dbReference>
<feature type="signal peptide" evidence="1">
    <location>
        <begin position="1"/>
        <end position="22"/>
    </location>
</feature>
<comment type="caution">
    <text evidence="3">The sequence shown here is derived from an EMBL/GenBank/DDBJ whole genome shotgun (WGS) entry which is preliminary data.</text>
</comment>
<dbReference type="PROSITE" id="PS51257">
    <property type="entry name" value="PROKAR_LIPOPROTEIN"/>
    <property type="match status" value="1"/>
</dbReference>
<dbReference type="InterPro" id="IPR032774">
    <property type="entry name" value="WG_beta_rep"/>
</dbReference>
<gene>
    <name evidence="3" type="ORF">H0486_16080</name>
</gene>
<sequence length="562" mass="64220">MKKSLIFLLVLLSLFLMGCSKKTDVTTSNIDRESSISPTALPVVSVIPTPTAEPTPEVTPKPVDGEELYTIFEDIDGMRKYGYINSFGDIVIPPVYYRASDFHDGIAIVYGEDYNCFAIDTYNNKIFQDCFDMRDFHQGLAAFSTHVNEDLRYGYINTSGEVVIEPQFLNATDFNENLTAYVSTGESTYAMIDTEGNILEQYEIDEKYKYPRLVDGYLIYENDDTHFGVISLSEGPILPDIYTEVIYLGNDLFGVKDPSLEYYETMSAPVAIMNNKGEQLTDYKLYDISSFYGDYASATDSTYTYFIDKNGEEVTSLPKFEGRGTLTLLGDVIKAEIDNDLIYQKTDGTLLWKNSTTRTLSNGITIKNMKYKSNKYALVYYPQFENMKDATVQQKINDELKRLFVDVRADYKEDDMVSIDDHNTVSFISDLLIVERTGYDYYFGAAHGMPVLDYYFIDSNTGEFYDLSDLFLPDSEYRKRLTELINTQIADQSNSEDSMYLVDGIETLSEQQCFKITEDSIIIYFYPYEIAAYAAGFPEFPIPFEEIDDLIDKDGAFWKCFH</sequence>
<proteinExistence type="predicted"/>